<proteinExistence type="predicted"/>
<reference evidence="3 4" key="1">
    <citation type="submission" date="2018-07" db="EMBL/GenBank/DDBJ databases">
        <title>The complete nuclear genome of the prasinophyte Chloropicon primus (CCMP1205).</title>
        <authorList>
            <person name="Pombert J.-F."/>
            <person name="Otis C."/>
            <person name="Turmel M."/>
            <person name="Lemieux C."/>
        </authorList>
    </citation>
    <scope>NUCLEOTIDE SEQUENCE [LARGE SCALE GENOMIC DNA]</scope>
    <source>
        <strain evidence="3 4">CCMP1205</strain>
    </source>
</reference>
<dbReference type="InterPro" id="IPR019494">
    <property type="entry name" value="FIST_C"/>
</dbReference>
<accession>A0A5B8MRG0</accession>
<organism evidence="3 4">
    <name type="scientific">Chloropicon primus</name>
    <dbReference type="NCBI Taxonomy" id="1764295"/>
    <lineage>
        <taxon>Eukaryota</taxon>
        <taxon>Viridiplantae</taxon>
        <taxon>Chlorophyta</taxon>
        <taxon>Chloropicophyceae</taxon>
        <taxon>Chloropicales</taxon>
        <taxon>Chloropicaceae</taxon>
        <taxon>Chloropicon</taxon>
    </lineage>
</organism>
<dbReference type="GO" id="GO:0000209">
    <property type="term" value="P:protein polyubiquitination"/>
    <property type="evidence" value="ECO:0007669"/>
    <property type="project" value="TreeGrafter"/>
</dbReference>
<dbReference type="Proteomes" id="UP000316726">
    <property type="component" value="Chromosome 9"/>
</dbReference>
<evidence type="ECO:0000256" key="1">
    <source>
        <dbReference type="SAM" id="MobiDB-lite"/>
    </source>
</evidence>
<dbReference type="CDD" id="cd09917">
    <property type="entry name" value="F-box_SF"/>
    <property type="match status" value="1"/>
</dbReference>
<dbReference type="PANTHER" id="PTHR14939">
    <property type="entry name" value="F-BOX ONLY PROTEIN 22"/>
    <property type="match status" value="1"/>
</dbReference>
<dbReference type="InterPro" id="IPR036047">
    <property type="entry name" value="F-box-like_dom_sf"/>
</dbReference>
<evidence type="ECO:0000259" key="2">
    <source>
        <dbReference type="PROSITE" id="PS50181"/>
    </source>
</evidence>
<feature type="domain" description="F-box" evidence="2">
    <location>
        <begin position="6"/>
        <end position="59"/>
    </location>
</feature>
<evidence type="ECO:0000313" key="3">
    <source>
        <dbReference type="EMBL" id="QDZ22981.1"/>
    </source>
</evidence>
<keyword evidence="4" id="KW-1185">Reference proteome</keyword>
<dbReference type="SUPFAM" id="SSF81383">
    <property type="entry name" value="F-box domain"/>
    <property type="match status" value="1"/>
</dbReference>
<dbReference type="PANTHER" id="PTHR14939:SF5">
    <property type="entry name" value="F-BOX ONLY PROTEIN 22"/>
    <property type="match status" value="1"/>
</dbReference>
<gene>
    <name evidence="3" type="ORF">A3770_09p54990</name>
</gene>
<feature type="region of interest" description="Disordered" evidence="1">
    <location>
        <begin position="287"/>
        <end position="324"/>
    </location>
</feature>
<protein>
    <recommendedName>
        <fullName evidence="2">F-box domain-containing protein</fullName>
    </recommendedName>
</protein>
<dbReference type="InterPro" id="IPR001810">
    <property type="entry name" value="F-box_dom"/>
</dbReference>
<evidence type="ECO:0000313" key="4">
    <source>
        <dbReference type="Proteomes" id="UP000316726"/>
    </source>
</evidence>
<name>A0A5B8MRG0_9CHLO</name>
<dbReference type="GO" id="GO:0032436">
    <property type="term" value="P:positive regulation of proteasomal ubiquitin-dependent protein catabolic process"/>
    <property type="evidence" value="ECO:0007669"/>
    <property type="project" value="TreeGrafter"/>
</dbReference>
<dbReference type="AlphaFoldDB" id="A0A5B8MRG0"/>
<dbReference type="Pfam" id="PF10442">
    <property type="entry name" value="FIST_C"/>
    <property type="match status" value="1"/>
</dbReference>
<dbReference type="PROSITE" id="PS50181">
    <property type="entry name" value="FBOX"/>
    <property type="match status" value="1"/>
</dbReference>
<dbReference type="EMBL" id="CP031042">
    <property type="protein sequence ID" value="QDZ22981.1"/>
    <property type="molecule type" value="Genomic_DNA"/>
</dbReference>
<dbReference type="OrthoDB" id="509497at2759"/>
<feature type="compositionally biased region" description="Basic and acidic residues" evidence="1">
    <location>
        <begin position="291"/>
        <end position="323"/>
    </location>
</feature>
<sequence>MEVDRELNVTDLPLDVQQKILAGLDWISLPKAALACKAWAVAVSRHTRSSSCGLEWSNAMFRGSPADSALLRGGPKSLPGAEAEFVKELLKGSGYLDKSTRPDLVVVTVTPSWEPKLQLISDALLEILPNGKSVHVVCCVAVGIIGTDEKGEVHEIEDGATEADAIAIALLHLGPDQKVFSMAENNSSARRRKKKFIGSDESQVQDSTLEEMAQFMRRNTSLDCCGSVGTRTWTCTCKRERSIMCFLVGDNVYDVSDMKTKIEKKFQNIHLMGGLCGYDTRKQAVYYSSPESRKHEEGMREGSKRGRDEGPRTRSSRASEGKQWKRPRISSVALFICNMRTMRASYRGIQQLMCDYKVERVEMDEDGAKLHSLRKLSESKGTYGRPIPMHEVLKELEEVHGSLHGVTFGVKRLSTVSIDSQDPCLMERGVSSREAEGGQTMTQVESVDIIRGVWDATTPGASRLEAIVVPLNLKPGDICSFYTYSSEESLKELDEIIETVGGGEKDCFGGFLVICNARGTYLHNGKQNVESSALVKALPKTPIIGFFANGEVGPMPYREYNHLAAWASVAQEGDLPRVSGTPQINTVLQGNTSVLTLVRRST</sequence>